<proteinExistence type="predicted"/>
<protein>
    <submittedName>
        <fullName evidence="2">Uncharacterized protein</fullName>
    </submittedName>
</protein>
<evidence type="ECO:0000256" key="1">
    <source>
        <dbReference type="SAM" id="Phobius"/>
    </source>
</evidence>
<dbReference type="STRING" id="157652.A0A371HLE3"/>
<dbReference type="OrthoDB" id="1932527at2759"/>
<gene>
    <name evidence="2" type="ORF">CR513_12862</name>
</gene>
<keyword evidence="1" id="KW-1133">Transmembrane helix</keyword>
<evidence type="ECO:0000313" key="3">
    <source>
        <dbReference type="Proteomes" id="UP000257109"/>
    </source>
</evidence>
<sequence length="210" mass="23978">MNRLGLYNIWIKWIKGCIQTVIVSVFVNGSSTDEFSGDPIAQFLFVITVEGIAGLMRQAVKNNIFLGIKVGNENADISFRICKRNNFLCRELGVECYSHKEYTYLASGLKINFYKSTLVGVHVKQSLLQGYAQLLNYILMSIRDGSSKGKYLASNYSKDEQKVAYMKVVIFAIVFLSFFRIPHFMVKKIKKNSKEFLVGRRGRRKEDNLG</sequence>
<dbReference type="EMBL" id="QJKJ01002280">
    <property type="protein sequence ID" value="RDY03544.1"/>
    <property type="molecule type" value="Genomic_DNA"/>
</dbReference>
<comment type="caution">
    <text evidence="2">The sequence shown here is derived from an EMBL/GenBank/DDBJ whole genome shotgun (WGS) entry which is preliminary data.</text>
</comment>
<reference evidence="2" key="1">
    <citation type="submission" date="2018-05" db="EMBL/GenBank/DDBJ databases">
        <title>Draft genome of Mucuna pruriens seed.</title>
        <authorList>
            <person name="Nnadi N.E."/>
            <person name="Vos R."/>
            <person name="Hasami M.H."/>
            <person name="Devisetty U.K."/>
            <person name="Aguiy J.C."/>
        </authorList>
    </citation>
    <scope>NUCLEOTIDE SEQUENCE [LARGE SCALE GENOMIC DNA]</scope>
    <source>
        <strain evidence="2">JCA_2017</strain>
    </source>
</reference>
<dbReference type="AlphaFoldDB" id="A0A371HLE3"/>
<feature type="transmembrane region" description="Helical" evidence="1">
    <location>
        <begin position="163"/>
        <end position="181"/>
    </location>
</feature>
<dbReference type="Proteomes" id="UP000257109">
    <property type="component" value="Unassembled WGS sequence"/>
</dbReference>
<organism evidence="2 3">
    <name type="scientific">Mucuna pruriens</name>
    <name type="common">Velvet bean</name>
    <name type="synonym">Dolichos pruriens</name>
    <dbReference type="NCBI Taxonomy" id="157652"/>
    <lineage>
        <taxon>Eukaryota</taxon>
        <taxon>Viridiplantae</taxon>
        <taxon>Streptophyta</taxon>
        <taxon>Embryophyta</taxon>
        <taxon>Tracheophyta</taxon>
        <taxon>Spermatophyta</taxon>
        <taxon>Magnoliopsida</taxon>
        <taxon>eudicotyledons</taxon>
        <taxon>Gunneridae</taxon>
        <taxon>Pentapetalae</taxon>
        <taxon>rosids</taxon>
        <taxon>fabids</taxon>
        <taxon>Fabales</taxon>
        <taxon>Fabaceae</taxon>
        <taxon>Papilionoideae</taxon>
        <taxon>50 kb inversion clade</taxon>
        <taxon>NPAAA clade</taxon>
        <taxon>indigoferoid/millettioid clade</taxon>
        <taxon>Phaseoleae</taxon>
        <taxon>Mucuna</taxon>
    </lineage>
</organism>
<evidence type="ECO:0000313" key="2">
    <source>
        <dbReference type="EMBL" id="RDY03544.1"/>
    </source>
</evidence>
<accession>A0A371HLE3</accession>
<keyword evidence="3" id="KW-1185">Reference proteome</keyword>
<keyword evidence="1" id="KW-0812">Transmembrane</keyword>
<keyword evidence="1" id="KW-0472">Membrane</keyword>
<feature type="non-terminal residue" evidence="2">
    <location>
        <position position="1"/>
    </location>
</feature>
<name>A0A371HLE3_MUCPR</name>